<dbReference type="Proteomes" id="UP000244874">
    <property type="component" value="Unassembled WGS sequence"/>
</dbReference>
<sequence length="69" mass="7528">MATKKPTDAEPRTPASVTYRDSVFTSRVLIVGERQLNVAAGKLQVDEADAEALAYLEAHADFERLPPAE</sequence>
<evidence type="ECO:0000313" key="1">
    <source>
        <dbReference type="EMBL" id="PTU49242.1"/>
    </source>
</evidence>
<evidence type="ECO:0000313" key="2">
    <source>
        <dbReference type="Proteomes" id="UP000244874"/>
    </source>
</evidence>
<organism evidence="1 2">
    <name type="scientific">Pseudomonas plecoglossicida</name>
    <dbReference type="NCBI Taxonomy" id="70775"/>
    <lineage>
        <taxon>Bacteria</taxon>
        <taxon>Pseudomonadati</taxon>
        <taxon>Pseudomonadota</taxon>
        <taxon>Gammaproteobacteria</taxon>
        <taxon>Pseudomonadales</taxon>
        <taxon>Pseudomonadaceae</taxon>
        <taxon>Pseudomonas</taxon>
    </lineage>
</organism>
<reference evidence="1 2" key="1">
    <citation type="submission" date="2018-04" db="EMBL/GenBank/DDBJ databases">
        <authorList>
            <person name="Go L.Y."/>
            <person name="Mitchell J.A."/>
        </authorList>
    </citation>
    <scope>NUCLEOTIDE SEQUENCE [LARGE SCALE GENOMIC DNA]</scope>
    <source>
        <strain evidence="1 2">KCJK7865</strain>
    </source>
</reference>
<dbReference type="EMBL" id="QANO01000192">
    <property type="protein sequence ID" value="PTU49242.1"/>
    <property type="molecule type" value="Genomic_DNA"/>
</dbReference>
<dbReference type="AlphaFoldDB" id="A0A2R7UD19"/>
<dbReference type="RefSeq" id="WP_108481768.1">
    <property type="nucleotide sequence ID" value="NZ_QANO01000192.1"/>
</dbReference>
<comment type="caution">
    <text evidence="1">The sequence shown here is derived from an EMBL/GenBank/DDBJ whole genome shotgun (WGS) entry which is preliminary data.</text>
</comment>
<gene>
    <name evidence="1" type="ORF">DBB42_26505</name>
</gene>
<proteinExistence type="predicted"/>
<name>A0A2R7UD19_PSEDL</name>
<protein>
    <submittedName>
        <fullName evidence="1">Uncharacterized protein</fullName>
    </submittedName>
</protein>
<accession>A0A2R7UD19</accession>